<accession>A0ABP4BGQ5</accession>
<keyword evidence="2" id="KW-0158">Chromosome</keyword>
<dbReference type="Pfam" id="PF10228">
    <property type="entry name" value="HPF1"/>
    <property type="match status" value="1"/>
</dbReference>
<reference evidence="4" key="1">
    <citation type="journal article" date="2019" name="Int. J. Syst. Evol. Microbiol.">
        <title>The Global Catalogue of Microorganisms (GCM) 10K type strain sequencing project: providing services to taxonomists for standard genome sequencing and annotation.</title>
        <authorList>
            <consortium name="The Broad Institute Genomics Platform"/>
            <consortium name="The Broad Institute Genome Sequencing Center for Infectious Disease"/>
            <person name="Wu L."/>
            <person name="Ma J."/>
        </authorList>
    </citation>
    <scope>NUCLEOTIDE SEQUENCE [LARGE SCALE GENOMIC DNA]</scope>
    <source>
        <strain evidence="4">JCM 10696</strain>
    </source>
</reference>
<dbReference type="PANTHER" id="PTHR13386:SF1">
    <property type="entry name" value="HISTONE PARYLATION FACTOR 1"/>
    <property type="match status" value="1"/>
</dbReference>
<comment type="caution">
    <text evidence="3">The sequence shown here is derived from an EMBL/GenBank/DDBJ whole genome shotgun (WGS) entry which is preliminary data.</text>
</comment>
<gene>
    <name evidence="3" type="ORF">GCM10009550_25730</name>
</gene>
<organism evidence="3 4">
    <name type="scientific">Actinocorallia libanotica</name>
    <dbReference type="NCBI Taxonomy" id="46162"/>
    <lineage>
        <taxon>Bacteria</taxon>
        <taxon>Bacillati</taxon>
        <taxon>Actinomycetota</taxon>
        <taxon>Actinomycetes</taxon>
        <taxon>Streptosporangiales</taxon>
        <taxon>Thermomonosporaceae</taxon>
        <taxon>Actinocorallia</taxon>
    </lineage>
</organism>
<dbReference type="PANTHER" id="PTHR13386">
    <property type="entry name" value="HISTONE PARYLATION FACTOR 1"/>
    <property type="match status" value="1"/>
</dbReference>
<dbReference type="EMBL" id="BAAAHH010000008">
    <property type="protein sequence ID" value="GAA0948928.1"/>
    <property type="molecule type" value="Genomic_DNA"/>
</dbReference>
<evidence type="ECO:0008006" key="5">
    <source>
        <dbReference type="Google" id="ProtNLM"/>
    </source>
</evidence>
<sequence>MHERFPAVAEKFQQVYGLRLPRHLAVFRALWESADAAEKEAFDRLGVSPFGITDYFGADGLRLVGRNGLDERLHGRFRCDPPEFVTVMMGGSDGLHYGLWYDDPAELPSFIVHNYARDSAETWTSRAPSLLAELRNLITRAIQDYGDDGEEAQALQPLAKALDWFIPEAVQAAEIDGRPRWASAPHPSGAPSILPALPPGSGDPCLAQSNERLAAYRKGTPEADAWIARAERELADGRPALALAVGGELHWLDRDAYRAASRDLLTAAYRLLGRDALAEIVEVHTAHRDLSSTDVLTLPDR</sequence>
<evidence type="ECO:0000313" key="3">
    <source>
        <dbReference type="EMBL" id="GAA0948928.1"/>
    </source>
</evidence>
<keyword evidence="4" id="KW-1185">Reference proteome</keyword>
<evidence type="ECO:0000256" key="1">
    <source>
        <dbReference type="ARBA" id="ARBA00004286"/>
    </source>
</evidence>
<name>A0ABP4BGQ5_9ACTN</name>
<protein>
    <recommendedName>
        <fullName evidence="5">SUKH-4 immunity protein of toxin-antitoxin system</fullName>
    </recommendedName>
</protein>
<proteinExistence type="predicted"/>
<dbReference type="Proteomes" id="UP001500665">
    <property type="component" value="Unassembled WGS sequence"/>
</dbReference>
<dbReference type="InterPro" id="IPR019361">
    <property type="entry name" value="HPF1"/>
</dbReference>
<evidence type="ECO:0000313" key="4">
    <source>
        <dbReference type="Proteomes" id="UP001500665"/>
    </source>
</evidence>
<evidence type="ECO:0000256" key="2">
    <source>
        <dbReference type="ARBA" id="ARBA00022454"/>
    </source>
</evidence>
<comment type="subcellular location">
    <subcellularLocation>
        <location evidence="1">Chromosome</location>
    </subcellularLocation>
</comment>